<dbReference type="STRING" id="53406.SAMN05421553_3825"/>
<reference evidence="2" key="1">
    <citation type="submission" date="2016-10" db="EMBL/GenBank/DDBJ databases">
        <authorList>
            <person name="Varghese N."/>
            <person name="Submissions S."/>
        </authorList>
    </citation>
    <scope>NUCLEOTIDE SEQUENCE [LARGE SCALE GENOMIC DNA]</scope>
    <source>
        <strain evidence="2">DSM 12111</strain>
    </source>
</reference>
<evidence type="ECO:0000313" key="2">
    <source>
        <dbReference type="Proteomes" id="UP000242849"/>
    </source>
</evidence>
<gene>
    <name evidence="1" type="ORF">SAMN05421553_3825</name>
</gene>
<dbReference type="Proteomes" id="UP000242849">
    <property type="component" value="Unassembled WGS sequence"/>
</dbReference>
<keyword evidence="2" id="KW-1185">Reference proteome</keyword>
<name>A0A1H5FB97_PSEAG</name>
<dbReference type="RefSeq" id="WP_090385845.1">
    <property type="nucleotide sequence ID" value="NZ_CP156749.1"/>
</dbReference>
<dbReference type="AlphaFoldDB" id="A0A1H5FB97"/>
<accession>A0A1H5FB97</accession>
<dbReference type="EMBL" id="FNSC01000001">
    <property type="protein sequence ID" value="SEE00715.1"/>
    <property type="molecule type" value="Genomic_DNA"/>
</dbReference>
<evidence type="ECO:0000313" key="1">
    <source>
        <dbReference type="EMBL" id="SEE00715.1"/>
    </source>
</evidence>
<sequence>MQIHTVTGTLPRGIEIGGITYTNFTMREPYLEDLIDAAAQAGGTENGIAFWAEQAVLQLTQVKSVDGQVFNGPFVRSMIKAKADFLALRDAQTRLDMLGNGEPQASEATGI</sequence>
<dbReference type="OrthoDB" id="6901965at2"/>
<protein>
    <submittedName>
        <fullName evidence="1">Uncharacterized protein</fullName>
    </submittedName>
</protein>
<proteinExistence type="predicted"/>
<organism evidence="1 2">
    <name type="scientific">Pseudomonas anguilliseptica</name>
    <dbReference type="NCBI Taxonomy" id="53406"/>
    <lineage>
        <taxon>Bacteria</taxon>
        <taxon>Pseudomonadati</taxon>
        <taxon>Pseudomonadota</taxon>
        <taxon>Gammaproteobacteria</taxon>
        <taxon>Pseudomonadales</taxon>
        <taxon>Pseudomonadaceae</taxon>
        <taxon>Pseudomonas</taxon>
    </lineage>
</organism>